<sequence length="270" mass="31277">MYLNMKIQMNLDINRATLEFFRNVQNSIQSLQAMMESYRNVQNLQKCSEFHPKGLQATMESYRNIQNSIQRACRQQWNLTEMFRIPSKGLAGINGIFQKCSEFHPEDLQATMESYRNIQNSIQRTCRQQWDLTEIFRIPSRGLAGNNGILKKYLEFHPKDLQATMGSYRNVQNSIQNSFRTKLPGVYVKISTNIISSEMLAFYNLIWGEDEGLNRTDSMKTNMREQRTLTGGTTSVVCRCGKVCKNHRGLKIHQTKSGCKAREIHQQRTG</sequence>
<gene>
    <name evidence="1" type="ORF">MAR_009349</name>
</gene>
<keyword evidence="2" id="KW-1185">Reference proteome</keyword>
<evidence type="ECO:0000313" key="2">
    <source>
        <dbReference type="Proteomes" id="UP001164746"/>
    </source>
</evidence>
<accession>A0ABY7E2Q6</accession>
<organism evidence="1 2">
    <name type="scientific">Mya arenaria</name>
    <name type="common">Soft-shell clam</name>
    <dbReference type="NCBI Taxonomy" id="6604"/>
    <lineage>
        <taxon>Eukaryota</taxon>
        <taxon>Metazoa</taxon>
        <taxon>Spiralia</taxon>
        <taxon>Lophotrochozoa</taxon>
        <taxon>Mollusca</taxon>
        <taxon>Bivalvia</taxon>
        <taxon>Autobranchia</taxon>
        <taxon>Heteroconchia</taxon>
        <taxon>Euheterodonta</taxon>
        <taxon>Imparidentia</taxon>
        <taxon>Neoheterodontei</taxon>
        <taxon>Myida</taxon>
        <taxon>Myoidea</taxon>
        <taxon>Myidae</taxon>
        <taxon>Mya</taxon>
    </lineage>
</organism>
<dbReference type="Proteomes" id="UP001164746">
    <property type="component" value="Chromosome 4"/>
</dbReference>
<evidence type="ECO:0000313" key="1">
    <source>
        <dbReference type="EMBL" id="WAR02791.1"/>
    </source>
</evidence>
<protein>
    <submittedName>
        <fullName evidence="1">Uncharacterized protein</fullName>
    </submittedName>
</protein>
<proteinExistence type="predicted"/>
<name>A0ABY7E2Q6_MYAAR</name>
<dbReference type="EMBL" id="CP111015">
    <property type="protein sequence ID" value="WAR02791.1"/>
    <property type="molecule type" value="Genomic_DNA"/>
</dbReference>
<reference evidence="1" key="1">
    <citation type="submission" date="2022-11" db="EMBL/GenBank/DDBJ databases">
        <title>Centuries of genome instability and evolution in soft-shell clam transmissible cancer (bioRxiv).</title>
        <authorList>
            <person name="Hart S.F.M."/>
            <person name="Yonemitsu M.A."/>
            <person name="Giersch R.M."/>
            <person name="Beal B.F."/>
            <person name="Arriagada G."/>
            <person name="Davis B.W."/>
            <person name="Ostrander E.A."/>
            <person name="Goff S.P."/>
            <person name="Metzger M.J."/>
        </authorList>
    </citation>
    <scope>NUCLEOTIDE SEQUENCE</scope>
    <source>
        <strain evidence="1">MELC-2E11</strain>
        <tissue evidence="1">Siphon/mantle</tissue>
    </source>
</reference>